<keyword evidence="4" id="KW-1185">Reference proteome</keyword>
<dbReference type="RefSeq" id="WP_242165202.1">
    <property type="nucleotide sequence ID" value="NZ_JAJMLW010000002.1"/>
</dbReference>
<name>A0ABS9WH82_9ACTN</name>
<dbReference type="PROSITE" id="PS50005">
    <property type="entry name" value="TPR"/>
    <property type="match status" value="2"/>
</dbReference>
<dbReference type="Pfam" id="PF13432">
    <property type="entry name" value="TPR_16"/>
    <property type="match status" value="1"/>
</dbReference>
<accession>A0ABS9WH82</accession>
<comment type="caution">
    <text evidence="3">The sequence shown here is derived from an EMBL/GenBank/DDBJ whole genome shotgun (WGS) entry which is preliminary data.</text>
</comment>
<evidence type="ECO:0000256" key="2">
    <source>
        <dbReference type="SAM" id="Phobius"/>
    </source>
</evidence>
<feature type="transmembrane region" description="Helical" evidence="2">
    <location>
        <begin position="361"/>
        <end position="384"/>
    </location>
</feature>
<keyword evidence="1" id="KW-0802">TPR repeat</keyword>
<dbReference type="SUPFAM" id="SSF48452">
    <property type="entry name" value="TPR-like"/>
    <property type="match status" value="1"/>
</dbReference>
<proteinExistence type="predicted"/>
<reference evidence="3" key="1">
    <citation type="submission" date="2021-11" db="EMBL/GenBank/DDBJ databases">
        <title>A Novel Adlercreutzia Species, isolated from a Allomyrina dichotoma larva feces.</title>
        <authorList>
            <person name="Suh M.K."/>
        </authorList>
    </citation>
    <scope>NUCLEOTIDE SEQUENCE</scope>
    <source>
        <strain evidence="3">JBNU-10</strain>
    </source>
</reference>
<keyword evidence="2" id="KW-1133">Transmembrane helix</keyword>
<evidence type="ECO:0000256" key="1">
    <source>
        <dbReference type="PROSITE-ProRule" id="PRU00339"/>
    </source>
</evidence>
<gene>
    <name evidence="3" type="ORF">LPT13_07610</name>
</gene>
<dbReference type="InterPro" id="IPR011990">
    <property type="entry name" value="TPR-like_helical_dom_sf"/>
</dbReference>
<dbReference type="PANTHER" id="PTHR12558:SF13">
    <property type="entry name" value="CELL DIVISION CYCLE PROTEIN 27 HOMOLOG"/>
    <property type="match status" value="1"/>
</dbReference>
<protein>
    <submittedName>
        <fullName evidence="3">Tetratricopeptide repeat protein</fullName>
    </submittedName>
</protein>
<dbReference type="PANTHER" id="PTHR12558">
    <property type="entry name" value="CELL DIVISION CYCLE 16,23,27"/>
    <property type="match status" value="1"/>
</dbReference>
<dbReference type="Gene3D" id="1.25.40.10">
    <property type="entry name" value="Tetratricopeptide repeat domain"/>
    <property type="match status" value="2"/>
</dbReference>
<evidence type="ECO:0000313" key="3">
    <source>
        <dbReference type="EMBL" id="MCI2242215.1"/>
    </source>
</evidence>
<dbReference type="InterPro" id="IPR019734">
    <property type="entry name" value="TPR_rpt"/>
</dbReference>
<feature type="repeat" description="TPR" evidence="1">
    <location>
        <begin position="187"/>
        <end position="220"/>
    </location>
</feature>
<feature type="repeat" description="TPR" evidence="1">
    <location>
        <begin position="78"/>
        <end position="111"/>
    </location>
</feature>
<evidence type="ECO:0000313" key="4">
    <source>
        <dbReference type="Proteomes" id="UP001430755"/>
    </source>
</evidence>
<keyword evidence="2" id="KW-0812">Transmembrane</keyword>
<dbReference type="Proteomes" id="UP001430755">
    <property type="component" value="Unassembled WGS sequence"/>
</dbReference>
<sequence>MNNQLFDLANRQYQQKDYQGALMSFTQCLQDTASPLAPGEMGLLYHQIGNCLVKLKNPTEAIHAYTQATADATYNAAGTVECNLGMAYASLRDYDNAVRCFEQAVADDSYAAVYKAYMGMGNALMKLGKSAEAGVAFREAALDEENPDPTKALLNLGVCFMALDRPADAVASYESALPFDMAPATRNKLYASLGQAYVSCGEMAKAVSAFEQAIADKTYFLSDSASVDYQRAVGAVAQGVTTVGQGLAPAAPALAASPSDTSALTQVLPVADMSGLDVAADGTSMAAYEDDGYYDDGYGYDDYETQDAFYYDEGASYDDEAYPGYVGVYEQGEDHFFNASDEELEQWSKGLAKQDRKRRNVGLKILVALIIVILLACAGGVVAYTQGFGFPSQETVVRELFADPSAAKSEVFSKATSESSIDTMIEPVQQDANPTIDGMNKSMSDSTVYVTAHTPEGGAVQYRISMVRDLIGWKVSNIELYFPSQN</sequence>
<dbReference type="SMART" id="SM00028">
    <property type="entry name" value="TPR"/>
    <property type="match status" value="5"/>
</dbReference>
<dbReference type="Pfam" id="PF13181">
    <property type="entry name" value="TPR_8"/>
    <property type="match status" value="3"/>
</dbReference>
<organism evidence="3 4">
    <name type="scientific">Adlercreutzia faecimuris</name>
    <dbReference type="NCBI Taxonomy" id="2897341"/>
    <lineage>
        <taxon>Bacteria</taxon>
        <taxon>Bacillati</taxon>
        <taxon>Actinomycetota</taxon>
        <taxon>Coriobacteriia</taxon>
        <taxon>Eggerthellales</taxon>
        <taxon>Eggerthellaceae</taxon>
        <taxon>Adlercreutzia</taxon>
    </lineage>
</organism>
<dbReference type="EMBL" id="JAJMLW010000002">
    <property type="protein sequence ID" value="MCI2242215.1"/>
    <property type="molecule type" value="Genomic_DNA"/>
</dbReference>
<keyword evidence="2" id="KW-0472">Membrane</keyword>